<dbReference type="RefSeq" id="WP_181584656.1">
    <property type="nucleotide sequence ID" value="NZ_CP059399.1"/>
</dbReference>
<keyword evidence="3" id="KW-1185">Reference proteome</keyword>
<sequence length="223" mass="23650">MDKTVDDLGTARTVIGVGINLLVLGKYSDNVVEAIVFDSTARVMLSAMIAFPVCLIAMAVLIAVTESPHRTTTARQLVYPLRTMGICVAGIAACVAVPRLMSAFDGQAGPLVGLIVLVAVIAFTLAIVPFLIRALFLITKHWFNAVDGHLLLGPTVAVVVTWTVTIINLTTRETTLLPAPIDLTLLLGGCAAITVLAGMEGHRAHQLYGVSFRSGALPQRSHR</sequence>
<feature type="transmembrane region" description="Helical" evidence="1">
    <location>
        <begin position="150"/>
        <end position="170"/>
    </location>
</feature>
<reference evidence="2 3" key="1">
    <citation type="submission" date="2020-07" db="EMBL/GenBank/DDBJ databases">
        <authorList>
            <person name="Zhuang K."/>
            <person name="Ran Y."/>
        </authorList>
    </citation>
    <scope>NUCLEOTIDE SEQUENCE [LARGE SCALE GENOMIC DNA]</scope>
    <source>
        <strain evidence="2 3">WCH-YHL-001</strain>
    </source>
</reference>
<keyword evidence="1" id="KW-0812">Transmembrane</keyword>
<organism evidence="2 3">
    <name type="scientific">Nocardia huaxiensis</name>
    <dbReference type="NCBI Taxonomy" id="2755382"/>
    <lineage>
        <taxon>Bacteria</taxon>
        <taxon>Bacillati</taxon>
        <taxon>Actinomycetota</taxon>
        <taxon>Actinomycetes</taxon>
        <taxon>Mycobacteriales</taxon>
        <taxon>Nocardiaceae</taxon>
        <taxon>Nocardia</taxon>
    </lineage>
</organism>
<feature type="transmembrane region" description="Helical" evidence="1">
    <location>
        <begin position="176"/>
        <end position="197"/>
    </location>
</feature>
<dbReference type="EMBL" id="CP059399">
    <property type="protein sequence ID" value="QLY33492.1"/>
    <property type="molecule type" value="Genomic_DNA"/>
</dbReference>
<proteinExistence type="predicted"/>
<accession>A0A7D6VCW4</accession>
<evidence type="ECO:0000313" key="3">
    <source>
        <dbReference type="Proteomes" id="UP000515512"/>
    </source>
</evidence>
<dbReference type="AlphaFoldDB" id="A0A7D6VCW4"/>
<protein>
    <submittedName>
        <fullName evidence="2">Uncharacterized protein</fullName>
    </submittedName>
</protein>
<feature type="transmembrane region" description="Helical" evidence="1">
    <location>
        <begin position="43"/>
        <end position="65"/>
    </location>
</feature>
<keyword evidence="1" id="KW-0472">Membrane</keyword>
<keyword evidence="1" id="KW-1133">Transmembrane helix</keyword>
<feature type="transmembrane region" description="Helical" evidence="1">
    <location>
        <begin position="77"/>
        <end position="100"/>
    </location>
</feature>
<evidence type="ECO:0000256" key="1">
    <source>
        <dbReference type="SAM" id="Phobius"/>
    </source>
</evidence>
<name>A0A7D6VCW4_9NOCA</name>
<dbReference type="KEGG" id="nhu:H0264_15790"/>
<feature type="transmembrane region" description="Helical" evidence="1">
    <location>
        <begin position="112"/>
        <end position="138"/>
    </location>
</feature>
<gene>
    <name evidence="2" type="ORF">H0264_15790</name>
</gene>
<dbReference type="Proteomes" id="UP000515512">
    <property type="component" value="Chromosome"/>
</dbReference>
<evidence type="ECO:0000313" key="2">
    <source>
        <dbReference type="EMBL" id="QLY33492.1"/>
    </source>
</evidence>